<comment type="similarity">
    <text evidence="2">Belongs to the class-V pyridoxal-phosphate-dependent aminotransferase family. NifS/IscS subfamily.</text>
</comment>
<dbReference type="STRING" id="1379270.GEMMAAP_06315"/>
<dbReference type="GO" id="GO:0046872">
    <property type="term" value="F:metal ion binding"/>
    <property type="evidence" value="ECO:0007669"/>
    <property type="project" value="UniProtKB-KW"/>
</dbReference>
<gene>
    <name evidence="12" type="ORF">GEMMAAP_06315</name>
</gene>
<comment type="cofactor">
    <cofactor evidence="1 10">
        <name>pyridoxal 5'-phosphate</name>
        <dbReference type="ChEBI" id="CHEBI:597326"/>
    </cofactor>
</comment>
<keyword evidence="7" id="KW-0408">Iron</keyword>
<keyword evidence="6" id="KW-0663">Pyridoxal phosphate</keyword>
<dbReference type="EC" id="2.8.1.7" evidence="3"/>
<dbReference type="OrthoDB" id="9808002at2"/>
<evidence type="ECO:0000313" key="12">
    <source>
        <dbReference type="EMBL" id="AMW04567.1"/>
    </source>
</evidence>
<evidence type="ECO:0000256" key="9">
    <source>
        <dbReference type="ARBA" id="ARBA00050776"/>
    </source>
</evidence>
<organism evidence="12 13">
    <name type="scientific">Gemmatimonas phototrophica</name>
    <dbReference type="NCBI Taxonomy" id="1379270"/>
    <lineage>
        <taxon>Bacteria</taxon>
        <taxon>Pseudomonadati</taxon>
        <taxon>Gemmatimonadota</taxon>
        <taxon>Gemmatimonadia</taxon>
        <taxon>Gemmatimonadales</taxon>
        <taxon>Gemmatimonadaceae</taxon>
        <taxon>Gemmatimonas</taxon>
    </lineage>
</organism>
<name>A0A143BHP3_9BACT</name>
<dbReference type="Proteomes" id="UP000076404">
    <property type="component" value="Chromosome"/>
</dbReference>
<feature type="domain" description="Aminotransferase class V" evidence="11">
    <location>
        <begin position="6"/>
        <end position="365"/>
    </location>
</feature>
<evidence type="ECO:0000256" key="10">
    <source>
        <dbReference type="RuleBase" id="RU004504"/>
    </source>
</evidence>
<dbReference type="RefSeq" id="WP_026850303.1">
    <property type="nucleotide sequence ID" value="NZ_CP011454.1"/>
</dbReference>
<dbReference type="PROSITE" id="PS00595">
    <property type="entry name" value="AA_TRANSFER_CLASS_5"/>
    <property type="match status" value="1"/>
</dbReference>
<sequence length="394" mass="41489">MSHSPVYLDHAATTPVRDEVMAAMAPFFGPRFGNPSSVHRWGREARVALDEARERLAACLGANSDELCFTSGGTEGDNFAILGAYRTLKTQGRTAAISTPIEHKAVLAAVHQVAHEGGEERLVRVDANGLVDHDHFAQLLDAQAAVASVMWVNNEVGVIQDVPTLAAMAKAAGVVFHTDGVQAFGKVAVNARTQPFDLLTISGHKIGAPKGIGALYIRRDTPLEPLLHGGSQDRGRRPGTENVAFAVGLATAAELLLAEQDHEHTRLMALRNALEQGLRERIPGAVIHGASAPRAVHVVNVSIPGMNSESLLMALDLRGIACSAGSACQSGSVSASHVLSAMGVSPELANAALRLSLGCLSTPECITRTVEVLGTLADKVRQPKAAPVFETVEF</sequence>
<evidence type="ECO:0000313" key="13">
    <source>
        <dbReference type="Proteomes" id="UP000076404"/>
    </source>
</evidence>
<comment type="catalytic activity">
    <reaction evidence="9">
        <text>(sulfur carrier)-H + L-cysteine = (sulfur carrier)-SH + L-alanine</text>
        <dbReference type="Rhea" id="RHEA:43892"/>
        <dbReference type="Rhea" id="RHEA-COMP:14737"/>
        <dbReference type="Rhea" id="RHEA-COMP:14739"/>
        <dbReference type="ChEBI" id="CHEBI:29917"/>
        <dbReference type="ChEBI" id="CHEBI:35235"/>
        <dbReference type="ChEBI" id="CHEBI:57972"/>
        <dbReference type="ChEBI" id="CHEBI:64428"/>
        <dbReference type="EC" id="2.8.1.7"/>
    </reaction>
</comment>
<dbReference type="PIRSF" id="PIRSF005572">
    <property type="entry name" value="NifS"/>
    <property type="match status" value="1"/>
</dbReference>
<dbReference type="PANTHER" id="PTHR11601">
    <property type="entry name" value="CYSTEINE DESULFURYLASE FAMILY MEMBER"/>
    <property type="match status" value="1"/>
</dbReference>
<dbReference type="PANTHER" id="PTHR11601:SF34">
    <property type="entry name" value="CYSTEINE DESULFURASE"/>
    <property type="match status" value="1"/>
</dbReference>
<keyword evidence="5" id="KW-0479">Metal-binding</keyword>
<protein>
    <recommendedName>
        <fullName evidence="3">cysteine desulfurase</fullName>
        <ecNumber evidence="3">2.8.1.7</ecNumber>
    </recommendedName>
</protein>
<evidence type="ECO:0000256" key="8">
    <source>
        <dbReference type="ARBA" id="ARBA00023014"/>
    </source>
</evidence>
<dbReference type="eggNOG" id="COG1104">
    <property type="taxonomic scope" value="Bacteria"/>
</dbReference>
<proteinExistence type="inferred from homology"/>
<evidence type="ECO:0000256" key="3">
    <source>
        <dbReference type="ARBA" id="ARBA00012239"/>
    </source>
</evidence>
<evidence type="ECO:0000256" key="7">
    <source>
        <dbReference type="ARBA" id="ARBA00023004"/>
    </source>
</evidence>
<dbReference type="Gene3D" id="3.40.640.10">
    <property type="entry name" value="Type I PLP-dependent aspartate aminotransferase-like (Major domain)"/>
    <property type="match status" value="1"/>
</dbReference>
<dbReference type="Gene3D" id="3.90.1150.10">
    <property type="entry name" value="Aspartate Aminotransferase, domain 1"/>
    <property type="match status" value="1"/>
</dbReference>
<dbReference type="Gene3D" id="1.10.260.50">
    <property type="match status" value="1"/>
</dbReference>
<dbReference type="InterPro" id="IPR016454">
    <property type="entry name" value="Cysteine_dSase"/>
</dbReference>
<keyword evidence="4" id="KW-0808">Transferase</keyword>
<dbReference type="InterPro" id="IPR015424">
    <property type="entry name" value="PyrdxlP-dep_Trfase"/>
</dbReference>
<dbReference type="SUPFAM" id="SSF53383">
    <property type="entry name" value="PLP-dependent transferases"/>
    <property type="match status" value="1"/>
</dbReference>
<dbReference type="EMBL" id="CP011454">
    <property type="protein sequence ID" value="AMW04567.1"/>
    <property type="molecule type" value="Genomic_DNA"/>
</dbReference>
<evidence type="ECO:0000256" key="1">
    <source>
        <dbReference type="ARBA" id="ARBA00001933"/>
    </source>
</evidence>
<evidence type="ECO:0000259" key="11">
    <source>
        <dbReference type="Pfam" id="PF00266"/>
    </source>
</evidence>
<keyword evidence="13" id="KW-1185">Reference proteome</keyword>
<dbReference type="GO" id="GO:0031071">
    <property type="term" value="F:cysteine desulfurase activity"/>
    <property type="evidence" value="ECO:0007669"/>
    <property type="project" value="UniProtKB-EC"/>
</dbReference>
<accession>A0A143BHP3</accession>
<evidence type="ECO:0000256" key="5">
    <source>
        <dbReference type="ARBA" id="ARBA00022723"/>
    </source>
</evidence>
<dbReference type="Pfam" id="PF00266">
    <property type="entry name" value="Aminotran_5"/>
    <property type="match status" value="1"/>
</dbReference>
<reference evidence="12 13" key="1">
    <citation type="journal article" date="2014" name="Proc. Natl. Acad. Sci. U.S.A.">
        <title>Functional type 2 photosynthetic reaction centers found in the rare bacterial phylum Gemmatimonadetes.</title>
        <authorList>
            <person name="Zeng Y."/>
            <person name="Feng F."/>
            <person name="Medova H."/>
            <person name="Dean J."/>
            <person name="Koblizek M."/>
        </authorList>
    </citation>
    <scope>NUCLEOTIDE SEQUENCE [LARGE SCALE GENOMIC DNA]</scope>
    <source>
        <strain evidence="12 13">AP64</strain>
    </source>
</reference>
<dbReference type="AlphaFoldDB" id="A0A143BHP3"/>
<evidence type="ECO:0000256" key="4">
    <source>
        <dbReference type="ARBA" id="ARBA00022679"/>
    </source>
</evidence>
<dbReference type="InterPro" id="IPR020578">
    <property type="entry name" value="Aminotrans_V_PyrdxlP_BS"/>
</dbReference>
<reference evidence="12 13" key="2">
    <citation type="journal article" date="2016" name="Environ. Microbiol. Rep.">
        <title>Metagenomic evidence for the presence of phototrophic Gemmatimonadetes bacteria in diverse environments.</title>
        <authorList>
            <person name="Zeng Y."/>
            <person name="Baumbach J."/>
            <person name="Barbosa E.G."/>
            <person name="Azevedo V."/>
            <person name="Zhang C."/>
            <person name="Koblizek M."/>
        </authorList>
    </citation>
    <scope>NUCLEOTIDE SEQUENCE [LARGE SCALE GENOMIC DNA]</scope>
    <source>
        <strain evidence="12 13">AP64</strain>
    </source>
</reference>
<evidence type="ECO:0000256" key="6">
    <source>
        <dbReference type="ARBA" id="ARBA00022898"/>
    </source>
</evidence>
<dbReference type="KEGG" id="gph:GEMMAAP_06315"/>
<keyword evidence="8" id="KW-0411">Iron-sulfur</keyword>
<dbReference type="InterPro" id="IPR000192">
    <property type="entry name" value="Aminotrans_V_dom"/>
</dbReference>
<dbReference type="InterPro" id="IPR015422">
    <property type="entry name" value="PyrdxlP-dep_Trfase_small"/>
</dbReference>
<dbReference type="GO" id="GO:0051536">
    <property type="term" value="F:iron-sulfur cluster binding"/>
    <property type="evidence" value="ECO:0007669"/>
    <property type="project" value="UniProtKB-KW"/>
</dbReference>
<dbReference type="InterPro" id="IPR015421">
    <property type="entry name" value="PyrdxlP-dep_Trfase_major"/>
</dbReference>
<evidence type="ECO:0000256" key="2">
    <source>
        <dbReference type="ARBA" id="ARBA00006490"/>
    </source>
</evidence>